<dbReference type="EMBL" id="FMSH01000107">
    <property type="protein sequence ID" value="SCU74670.1"/>
    <property type="molecule type" value="Genomic_DNA"/>
</dbReference>
<gene>
    <name evidence="1" type="ORF">CNECB9_1950010</name>
</gene>
<name>A0A1K0IPA0_CUPNE</name>
<organism evidence="1">
    <name type="scientific">Cupriavidus necator</name>
    <name type="common">Alcaligenes eutrophus</name>
    <name type="synonym">Ralstonia eutropha</name>
    <dbReference type="NCBI Taxonomy" id="106590"/>
    <lineage>
        <taxon>Bacteria</taxon>
        <taxon>Pseudomonadati</taxon>
        <taxon>Pseudomonadota</taxon>
        <taxon>Betaproteobacteria</taxon>
        <taxon>Burkholderiales</taxon>
        <taxon>Burkholderiaceae</taxon>
        <taxon>Cupriavidus</taxon>
    </lineage>
</organism>
<proteinExistence type="predicted"/>
<evidence type="ECO:0000313" key="1">
    <source>
        <dbReference type="EMBL" id="SCU74670.1"/>
    </source>
</evidence>
<dbReference type="AlphaFoldDB" id="A0A1K0IPA0"/>
<protein>
    <submittedName>
        <fullName evidence="1">Uncharacterized protein</fullName>
    </submittedName>
</protein>
<reference evidence="1" key="1">
    <citation type="submission" date="2016-09" db="EMBL/GenBank/DDBJ databases">
        <authorList>
            <person name="Capua I."/>
            <person name="De Benedictis P."/>
            <person name="Joannis T."/>
            <person name="Lombin L.H."/>
            <person name="Cattoli G."/>
        </authorList>
    </citation>
    <scope>NUCLEOTIDE SEQUENCE</scope>
    <source>
        <strain evidence="1">B9</strain>
    </source>
</reference>
<accession>A0A1K0IPA0</accession>
<sequence>MSVSKIADHSKATETPMVTLLRNLETGAAGARLELRAWHLPASKFLFLVIRRNRIAGSRLY</sequence>